<keyword evidence="1" id="KW-0732">Signal</keyword>
<sequence length="392" mass="41997">MRHSRTSALTCLGALLLGSTLAGGHPSADARSAARQCPAGQISKGGTCLPGDTEEFTARQVTDALAKYKLTAAMAGVWVDGERVTAAAAGETVTGFPATTDMRFRIGSVAIPYLTTELLRLVDQGRVTLDDKLSRWRPDLPHADAITLKMLASASSGYADYVTDKAFIAALYKDPFRHWTGEELVRIAVSRPMARPPGSGFAYSHANWVLLGDIISRVEQRPLGEVMRENVLEPMGLTHTAISSRAEIPAPVLHGFDNERGVFEDSTYWNPSWTVAEGAVMTATLEDMAKSFTAIGEGKLLTPESHRLQVTPVVKIKDNAWFALGLPVENTWIVQNPSFAGYAGTVAYLPSRKLAIATVATQGLGSTIQNASSNVLQAIAAHLAPERPLTLG</sequence>
<dbReference type="PANTHER" id="PTHR46825">
    <property type="entry name" value="D-ALANYL-D-ALANINE-CARBOXYPEPTIDASE/ENDOPEPTIDASE AMPH"/>
    <property type="match status" value="1"/>
</dbReference>
<dbReference type="PANTHER" id="PTHR46825:SF7">
    <property type="entry name" value="D-ALANYL-D-ALANINE CARBOXYPEPTIDASE"/>
    <property type="match status" value="1"/>
</dbReference>
<evidence type="ECO:0000313" key="3">
    <source>
        <dbReference type="EMBL" id="UUY50969.1"/>
    </source>
</evidence>
<dbReference type="EMBL" id="CP102514">
    <property type="protein sequence ID" value="UUY50969.1"/>
    <property type="molecule type" value="Genomic_DNA"/>
</dbReference>
<evidence type="ECO:0000256" key="1">
    <source>
        <dbReference type="SAM" id="SignalP"/>
    </source>
</evidence>
<dbReference type="Proteomes" id="UP001057738">
    <property type="component" value="Chromosome"/>
</dbReference>
<gene>
    <name evidence="3" type="ORF">NRK68_29325</name>
</gene>
<dbReference type="InterPro" id="IPR001466">
    <property type="entry name" value="Beta-lactam-related"/>
</dbReference>
<feature type="domain" description="Beta-lactamase-related" evidence="2">
    <location>
        <begin position="59"/>
        <end position="363"/>
    </location>
</feature>
<dbReference type="Pfam" id="PF00144">
    <property type="entry name" value="Beta-lactamase"/>
    <property type="match status" value="1"/>
</dbReference>
<keyword evidence="4" id="KW-1185">Reference proteome</keyword>
<feature type="chain" id="PRO_5047076211" evidence="1">
    <location>
        <begin position="23"/>
        <end position="392"/>
    </location>
</feature>
<dbReference type="InterPro" id="IPR012338">
    <property type="entry name" value="Beta-lactam/transpept-like"/>
</dbReference>
<accession>A0ABY5Q3T0</accession>
<dbReference type="Gene3D" id="3.40.710.10">
    <property type="entry name" value="DD-peptidase/beta-lactamase superfamily"/>
    <property type="match status" value="1"/>
</dbReference>
<evidence type="ECO:0000259" key="2">
    <source>
        <dbReference type="Pfam" id="PF00144"/>
    </source>
</evidence>
<protein>
    <submittedName>
        <fullName evidence="3">Beta-lactamase family protein</fullName>
    </submittedName>
</protein>
<evidence type="ECO:0000313" key="4">
    <source>
        <dbReference type="Proteomes" id="UP001057738"/>
    </source>
</evidence>
<organism evidence="3 4">
    <name type="scientific">Streptomyces yangpuensis</name>
    <dbReference type="NCBI Taxonomy" id="1648182"/>
    <lineage>
        <taxon>Bacteria</taxon>
        <taxon>Bacillati</taxon>
        <taxon>Actinomycetota</taxon>
        <taxon>Actinomycetes</taxon>
        <taxon>Kitasatosporales</taxon>
        <taxon>Streptomycetaceae</taxon>
        <taxon>Streptomyces</taxon>
    </lineage>
</organism>
<dbReference type="GeneID" id="95577627"/>
<name>A0ABY5Q3T0_9ACTN</name>
<dbReference type="RefSeq" id="WP_183064025.1">
    <property type="nucleotide sequence ID" value="NZ_CP102514.1"/>
</dbReference>
<dbReference type="InterPro" id="IPR050491">
    <property type="entry name" value="AmpC-like"/>
</dbReference>
<feature type="signal peptide" evidence="1">
    <location>
        <begin position="1"/>
        <end position="22"/>
    </location>
</feature>
<proteinExistence type="predicted"/>
<dbReference type="SUPFAM" id="SSF56601">
    <property type="entry name" value="beta-lactamase/transpeptidase-like"/>
    <property type="match status" value="1"/>
</dbReference>
<reference evidence="3" key="1">
    <citation type="submission" date="2022-08" db="EMBL/GenBank/DDBJ databases">
        <authorList>
            <person name="Tian L."/>
        </authorList>
    </citation>
    <scope>NUCLEOTIDE SEQUENCE</scope>
    <source>
        <strain evidence="3">CM253</strain>
    </source>
</reference>